<evidence type="ECO:0000256" key="1">
    <source>
        <dbReference type="SAM" id="MobiDB-lite"/>
    </source>
</evidence>
<gene>
    <name evidence="2" type="ORF">SK803_27830</name>
</gene>
<keyword evidence="3" id="KW-1185">Reference proteome</keyword>
<protein>
    <submittedName>
        <fullName evidence="2">Uncharacterized protein</fullName>
    </submittedName>
</protein>
<reference evidence="2 3" key="1">
    <citation type="submission" date="2023-11" db="EMBL/GenBank/DDBJ databases">
        <title>Lentzea sokolovensis, sp. nov., Lentzea kristufkii, sp. nov., and Lentzea miocenensis, sp. nov., rare actinobacteria from Sokolov Coal Basin, Miocene lacustrine sediment, Czech Republic.</title>
        <authorList>
            <person name="Lara A."/>
            <person name="Kotroba L."/>
            <person name="Nouioui I."/>
            <person name="Neumann-Schaal M."/>
            <person name="Mast Y."/>
            <person name="Chronakova A."/>
        </authorList>
    </citation>
    <scope>NUCLEOTIDE SEQUENCE [LARGE SCALE GENOMIC DNA]</scope>
    <source>
        <strain evidence="2 3">BCCO 10_0856</strain>
    </source>
</reference>
<proteinExistence type="predicted"/>
<organism evidence="2 3">
    <name type="scientific">Lentzea miocenica</name>
    <dbReference type="NCBI Taxonomy" id="3095431"/>
    <lineage>
        <taxon>Bacteria</taxon>
        <taxon>Bacillati</taxon>
        <taxon>Actinomycetota</taxon>
        <taxon>Actinomycetes</taxon>
        <taxon>Pseudonocardiales</taxon>
        <taxon>Pseudonocardiaceae</taxon>
        <taxon>Lentzea</taxon>
    </lineage>
</organism>
<accession>A0ABU4T7H1</accession>
<dbReference type="RefSeq" id="WP_319969065.1">
    <property type="nucleotide sequence ID" value="NZ_JAXAVW010000024.1"/>
</dbReference>
<comment type="caution">
    <text evidence="2">The sequence shown here is derived from an EMBL/GenBank/DDBJ whole genome shotgun (WGS) entry which is preliminary data.</text>
</comment>
<sequence length="82" mass="8729">MSSPPHRPPTLWAGQRKALSSPYGSQRSGEEEHRAEQFNGQQPSPGPPGVRHDHHGVPGTPAITTALARILPVTLVDPAPGR</sequence>
<name>A0ABU4T7H1_9PSEU</name>
<feature type="region of interest" description="Disordered" evidence="1">
    <location>
        <begin position="1"/>
        <end position="60"/>
    </location>
</feature>
<dbReference type="EMBL" id="JAXAVW010000024">
    <property type="protein sequence ID" value="MDX8034045.1"/>
    <property type="molecule type" value="Genomic_DNA"/>
</dbReference>
<evidence type="ECO:0000313" key="3">
    <source>
        <dbReference type="Proteomes" id="UP001285521"/>
    </source>
</evidence>
<evidence type="ECO:0000313" key="2">
    <source>
        <dbReference type="EMBL" id="MDX8034045.1"/>
    </source>
</evidence>
<dbReference type="Proteomes" id="UP001285521">
    <property type="component" value="Unassembled WGS sequence"/>
</dbReference>